<evidence type="ECO:0000313" key="6">
    <source>
        <dbReference type="Proteomes" id="UP000054007"/>
    </source>
</evidence>
<name>A0A0D7AZ85_9AGAR</name>
<gene>
    <name evidence="5" type="ORF">CYLTODRAFT_494103</name>
</gene>
<dbReference type="InterPro" id="IPR008937">
    <property type="entry name" value="Ras-like_GEF"/>
</dbReference>
<dbReference type="PROSITE" id="PS50212">
    <property type="entry name" value="RASGEF_NTER"/>
    <property type="match status" value="1"/>
</dbReference>
<sequence length="690" mass="77458">MAEIALGVIGLLGVIEPIRNGLVGVHSAVNGVKTHRRQCEQLRDRYIELARTLQGDPAAEEGEPFVEDLTTMLNQAEIQLSRWAKYGRMETLLYGTEVKKGLEKLEKGIENFITKFQIDVSLTTLRGQSQAHTAHDAREMHDETRELLLQALRVLHSLHNQDGHTVMGENQAIRVDLGIVSVLPPELNSSPLPLRPELEQDLRNGLSELERRMDYEQSVSTAPGPCEPPTCDPVGVLRASPARSLAVLPPPTQPSRIYWANDQSPPIIPPVKLGADGRVEAGTFDALIDKLLISASSVPQDLDFFDVFISTCSEFSSQIDVLQALYKRFHDAECDRANQRVEVQLSVYDVLLTWIPNERLPIETAVLDQVKRLCSGRCSYGRSVTMKGRADATLAAVEKRQNGAFASRTSLQLLTLPKSSRIADSVDIARAFTQRQALLFDSITPADWLHFLKSGDGSLHGAVSTTTAVSRNIGKWVTRSLLHYKLIDGRVDTLFYFLDLARAFRDVGNYEGLAAIITALHSPPIEGLTEMWMVCSRTSTRKKVFDELTKLVSRKPTIGYEDYFRHVKKEKGIRISVPLLDAVKSQLGEIFQQANRRMRQADRVAQEIDFKQFDDFYRCAGDAHRGLRRDGLECTDEAAQYTERKLDEAEKWCPTMDRLMEKMKALQEGDLCDRKSRRQASLRLGFQVST</sequence>
<dbReference type="SUPFAM" id="SSF48366">
    <property type="entry name" value="Ras GEF"/>
    <property type="match status" value="1"/>
</dbReference>
<evidence type="ECO:0000256" key="2">
    <source>
        <dbReference type="PROSITE-ProRule" id="PRU00168"/>
    </source>
</evidence>
<dbReference type="Proteomes" id="UP000054007">
    <property type="component" value="Unassembled WGS sequence"/>
</dbReference>
<dbReference type="Gene3D" id="1.20.870.10">
    <property type="entry name" value="Son of sevenless (SoS) protein Chain: S domain 1"/>
    <property type="match status" value="1"/>
</dbReference>
<dbReference type="PROSITE" id="PS50009">
    <property type="entry name" value="RASGEF_CAT"/>
    <property type="match status" value="1"/>
</dbReference>
<keyword evidence="6" id="KW-1185">Reference proteome</keyword>
<dbReference type="InterPro" id="IPR000651">
    <property type="entry name" value="Ras-like_Gua-exchang_fac_N"/>
</dbReference>
<keyword evidence="1 2" id="KW-0344">Guanine-nucleotide releasing factor</keyword>
<dbReference type="Gene3D" id="1.10.840.10">
    <property type="entry name" value="Ras guanine-nucleotide exchange factors catalytic domain"/>
    <property type="match status" value="1"/>
</dbReference>
<evidence type="ECO:0000259" key="3">
    <source>
        <dbReference type="PROSITE" id="PS50009"/>
    </source>
</evidence>
<accession>A0A0D7AZ85</accession>
<dbReference type="STRING" id="1314674.A0A0D7AZ85"/>
<proteinExistence type="predicted"/>
<dbReference type="InterPro" id="IPR023578">
    <property type="entry name" value="Ras_GEF_dom_sf"/>
</dbReference>
<dbReference type="CDD" id="cd21037">
    <property type="entry name" value="MLKL_NTD"/>
    <property type="match status" value="1"/>
</dbReference>
<dbReference type="AlphaFoldDB" id="A0A0D7AZ85"/>
<dbReference type="GO" id="GO:0005886">
    <property type="term" value="C:plasma membrane"/>
    <property type="evidence" value="ECO:0007669"/>
    <property type="project" value="TreeGrafter"/>
</dbReference>
<feature type="domain" description="Ras-GEF" evidence="3">
    <location>
        <begin position="424"/>
        <end position="663"/>
    </location>
</feature>
<dbReference type="EMBL" id="KN880714">
    <property type="protein sequence ID" value="KIY63194.1"/>
    <property type="molecule type" value="Genomic_DNA"/>
</dbReference>
<dbReference type="Pfam" id="PF00617">
    <property type="entry name" value="RasGEF"/>
    <property type="match status" value="1"/>
</dbReference>
<organism evidence="5 6">
    <name type="scientific">Cylindrobasidium torrendii FP15055 ss-10</name>
    <dbReference type="NCBI Taxonomy" id="1314674"/>
    <lineage>
        <taxon>Eukaryota</taxon>
        <taxon>Fungi</taxon>
        <taxon>Dikarya</taxon>
        <taxon>Basidiomycota</taxon>
        <taxon>Agaricomycotina</taxon>
        <taxon>Agaricomycetes</taxon>
        <taxon>Agaricomycetidae</taxon>
        <taxon>Agaricales</taxon>
        <taxon>Marasmiineae</taxon>
        <taxon>Physalacriaceae</taxon>
        <taxon>Cylindrobasidium</taxon>
    </lineage>
</organism>
<reference evidence="5 6" key="1">
    <citation type="journal article" date="2015" name="Fungal Genet. Biol.">
        <title>Evolution of novel wood decay mechanisms in Agaricales revealed by the genome sequences of Fistulina hepatica and Cylindrobasidium torrendii.</title>
        <authorList>
            <person name="Floudas D."/>
            <person name="Held B.W."/>
            <person name="Riley R."/>
            <person name="Nagy L.G."/>
            <person name="Koehler G."/>
            <person name="Ransdell A.S."/>
            <person name="Younus H."/>
            <person name="Chow J."/>
            <person name="Chiniquy J."/>
            <person name="Lipzen A."/>
            <person name="Tritt A."/>
            <person name="Sun H."/>
            <person name="Haridas S."/>
            <person name="LaButti K."/>
            <person name="Ohm R.A."/>
            <person name="Kues U."/>
            <person name="Blanchette R.A."/>
            <person name="Grigoriev I.V."/>
            <person name="Minto R.E."/>
            <person name="Hibbett D.S."/>
        </authorList>
    </citation>
    <scope>NUCLEOTIDE SEQUENCE [LARGE SCALE GENOMIC DNA]</scope>
    <source>
        <strain evidence="5 6">FP15055 ss-10</strain>
    </source>
</reference>
<feature type="domain" description="N-terminal Ras-GEF" evidence="4">
    <location>
        <begin position="275"/>
        <end position="405"/>
    </location>
</feature>
<dbReference type="PANTHER" id="PTHR23113">
    <property type="entry name" value="GUANINE NUCLEOTIDE EXCHANGE FACTOR"/>
    <property type="match status" value="1"/>
</dbReference>
<dbReference type="InterPro" id="IPR036964">
    <property type="entry name" value="RASGEF_cat_dom_sf"/>
</dbReference>
<protein>
    <submittedName>
        <fullName evidence="5">Ras GEF</fullName>
    </submittedName>
</protein>
<dbReference type="InterPro" id="IPR059179">
    <property type="entry name" value="MLKL-like_MCAfunc"/>
</dbReference>
<dbReference type="GO" id="GO:0005085">
    <property type="term" value="F:guanyl-nucleotide exchange factor activity"/>
    <property type="evidence" value="ECO:0007669"/>
    <property type="project" value="UniProtKB-KW"/>
</dbReference>
<dbReference type="PANTHER" id="PTHR23113:SF363">
    <property type="entry name" value="PROTEIN SON OF SEVENLESS"/>
    <property type="match status" value="1"/>
</dbReference>
<dbReference type="InterPro" id="IPR001895">
    <property type="entry name" value="RASGEF_cat_dom"/>
</dbReference>
<dbReference type="GO" id="GO:0007265">
    <property type="term" value="P:Ras protein signal transduction"/>
    <property type="evidence" value="ECO:0007669"/>
    <property type="project" value="TreeGrafter"/>
</dbReference>
<dbReference type="Pfam" id="PF00618">
    <property type="entry name" value="RasGEF_N"/>
    <property type="match status" value="1"/>
</dbReference>
<evidence type="ECO:0000259" key="4">
    <source>
        <dbReference type="PROSITE" id="PS50212"/>
    </source>
</evidence>
<dbReference type="OrthoDB" id="4062651at2759"/>
<dbReference type="SMART" id="SM00147">
    <property type="entry name" value="RasGEF"/>
    <property type="match status" value="1"/>
</dbReference>
<evidence type="ECO:0000256" key="1">
    <source>
        <dbReference type="ARBA" id="ARBA00022658"/>
    </source>
</evidence>
<evidence type="ECO:0000313" key="5">
    <source>
        <dbReference type="EMBL" id="KIY63194.1"/>
    </source>
</evidence>